<keyword evidence="4" id="KW-1185">Reference proteome</keyword>
<feature type="transmembrane region" description="Helical" evidence="2">
    <location>
        <begin position="20"/>
        <end position="41"/>
    </location>
</feature>
<feature type="region of interest" description="Disordered" evidence="1">
    <location>
        <begin position="176"/>
        <end position="216"/>
    </location>
</feature>
<keyword evidence="2" id="KW-0472">Membrane</keyword>
<feature type="compositionally biased region" description="Polar residues" evidence="1">
    <location>
        <begin position="56"/>
        <end position="68"/>
    </location>
</feature>
<keyword evidence="2" id="KW-0812">Transmembrane</keyword>
<protein>
    <submittedName>
        <fullName evidence="3">Uncharacterized protein</fullName>
    </submittedName>
</protein>
<dbReference type="Proteomes" id="UP000054144">
    <property type="component" value="Unassembled WGS sequence"/>
</dbReference>
<feature type="compositionally biased region" description="Polar residues" evidence="1">
    <location>
        <begin position="133"/>
        <end position="143"/>
    </location>
</feature>
<evidence type="ECO:0000313" key="4">
    <source>
        <dbReference type="Proteomes" id="UP000054144"/>
    </source>
</evidence>
<feature type="compositionally biased region" description="Polar residues" evidence="1">
    <location>
        <begin position="206"/>
        <end position="216"/>
    </location>
</feature>
<evidence type="ECO:0000256" key="1">
    <source>
        <dbReference type="SAM" id="MobiDB-lite"/>
    </source>
</evidence>
<proteinExistence type="predicted"/>
<sequence length="216" mass="23565">MKLIPYNTELDSQTIAGLPHLLSIFASLLVSIVLVTSLRFYCSRRIARKAEAQYASTRLSSDATSQEKGSLCTDKEQPAYRPPWLRLPAWRTLPPINLPLSLTLPRKEMVGVGVGLRGPSSEAPNPAVPSGLRPQTPQMSQTPGGARVSNFRPPAVYQSEVPISMAKIIMSRHTLRRSGAVRAPPRRGSISSTPLPPPRTSSPVSQLEQHQQTTTV</sequence>
<feature type="region of interest" description="Disordered" evidence="1">
    <location>
        <begin position="56"/>
        <end position="75"/>
    </location>
</feature>
<dbReference type="EMBL" id="KN882034">
    <property type="protein sequence ID" value="KIY46384.1"/>
    <property type="molecule type" value="Genomic_DNA"/>
</dbReference>
<accession>A0A0D7A7P4</accession>
<name>A0A0D7A7P4_9AGAR</name>
<organism evidence="3 4">
    <name type="scientific">Fistulina hepatica ATCC 64428</name>
    <dbReference type="NCBI Taxonomy" id="1128425"/>
    <lineage>
        <taxon>Eukaryota</taxon>
        <taxon>Fungi</taxon>
        <taxon>Dikarya</taxon>
        <taxon>Basidiomycota</taxon>
        <taxon>Agaricomycotina</taxon>
        <taxon>Agaricomycetes</taxon>
        <taxon>Agaricomycetidae</taxon>
        <taxon>Agaricales</taxon>
        <taxon>Fistulinaceae</taxon>
        <taxon>Fistulina</taxon>
    </lineage>
</organism>
<reference evidence="3 4" key="1">
    <citation type="journal article" date="2015" name="Fungal Genet. Biol.">
        <title>Evolution of novel wood decay mechanisms in Agaricales revealed by the genome sequences of Fistulina hepatica and Cylindrobasidium torrendii.</title>
        <authorList>
            <person name="Floudas D."/>
            <person name="Held B.W."/>
            <person name="Riley R."/>
            <person name="Nagy L.G."/>
            <person name="Koehler G."/>
            <person name="Ransdell A.S."/>
            <person name="Younus H."/>
            <person name="Chow J."/>
            <person name="Chiniquy J."/>
            <person name="Lipzen A."/>
            <person name="Tritt A."/>
            <person name="Sun H."/>
            <person name="Haridas S."/>
            <person name="LaButti K."/>
            <person name="Ohm R.A."/>
            <person name="Kues U."/>
            <person name="Blanchette R.A."/>
            <person name="Grigoriev I.V."/>
            <person name="Minto R.E."/>
            <person name="Hibbett D.S."/>
        </authorList>
    </citation>
    <scope>NUCLEOTIDE SEQUENCE [LARGE SCALE GENOMIC DNA]</scope>
    <source>
        <strain evidence="3 4">ATCC 64428</strain>
    </source>
</reference>
<keyword evidence="2" id="KW-1133">Transmembrane helix</keyword>
<dbReference type="AlphaFoldDB" id="A0A0D7A7P4"/>
<evidence type="ECO:0000256" key="2">
    <source>
        <dbReference type="SAM" id="Phobius"/>
    </source>
</evidence>
<gene>
    <name evidence="3" type="ORF">FISHEDRAFT_75722</name>
</gene>
<feature type="region of interest" description="Disordered" evidence="1">
    <location>
        <begin position="118"/>
        <end position="151"/>
    </location>
</feature>
<evidence type="ECO:0000313" key="3">
    <source>
        <dbReference type="EMBL" id="KIY46384.1"/>
    </source>
</evidence>
<dbReference type="OrthoDB" id="2791511at2759"/>